<keyword evidence="1" id="KW-1133">Transmembrane helix</keyword>
<evidence type="ECO:0000313" key="2">
    <source>
        <dbReference type="EMBL" id="CAD8101497.1"/>
    </source>
</evidence>
<keyword evidence="1" id="KW-0472">Membrane</keyword>
<feature type="transmembrane region" description="Helical" evidence="1">
    <location>
        <begin position="71"/>
        <end position="93"/>
    </location>
</feature>
<accession>A0A8S1PEF1</accession>
<dbReference type="Proteomes" id="UP000688137">
    <property type="component" value="Unassembled WGS sequence"/>
</dbReference>
<protein>
    <recommendedName>
        <fullName evidence="4">Transmembrane protein</fullName>
    </recommendedName>
</protein>
<keyword evidence="3" id="KW-1185">Reference proteome</keyword>
<gene>
    <name evidence="2" type="ORF">PPRIM_AZ9-3.1.T1150152</name>
</gene>
<sequence>MKLKEFLIKKITQENYILENRQSDFNISSNQKTLIEKCLNLERILKCPITKIISSSRMFQTLQIPILKFQYILQATISIISVVEIILRIFIFINNNKNEKYL</sequence>
<keyword evidence="1" id="KW-0812">Transmembrane</keyword>
<reference evidence="2" key="1">
    <citation type="submission" date="2021-01" db="EMBL/GenBank/DDBJ databases">
        <authorList>
            <consortium name="Genoscope - CEA"/>
            <person name="William W."/>
        </authorList>
    </citation>
    <scope>NUCLEOTIDE SEQUENCE</scope>
</reference>
<evidence type="ECO:0000313" key="3">
    <source>
        <dbReference type="Proteomes" id="UP000688137"/>
    </source>
</evidence>
<evidence type="ECO:0008006" key="4">
    <source>
        <dbReference type="Google" id="ProtNLM"/>
    </source>
</evidence>
<evidence type="ECO:0000256" key="1">
    <source>
        <dbReference type="SAM" id="Phobius"/>
    </source>
</evidence>
<name>A0A8S1PEF1_PARPR</name>
<comment type="caution">
    <text evidence="2">The sequence shown here is derived from an EMBL/GenBank/DDBJ whole genome shotgun (WGS) entry which is preliminary data.</text>
</comment>
<proteinExistence type="predicted"/>
<organism evidence="2 3">
    <name type="scientific">Paramecium primaurelia</name>
    <dbReference type="NCBI Taxonomy" id="5886"/>
    <lineage>
        <taxon>Eukaryota</taxon>
        <taxon>Sar</taxon>
        <taxon>Alveolata</taxon>
        <taxon>Ciliophora</taxon>
        <taxon>Intramacronucleata</taxon>
        <taxon>Oligohymenophorea</taxon>
        <taxon>Peniculida</taxon>
        <taxon>Parameciidae</taxon>
        <taxon>Paramecium</taxon>
    </lineage>
</organism>
<dbReference type="EMBL" id="CAJJDM010000118">
    <property type="protein sequence ID" value="CAD8101497.1"/>
    <property type="molecule type" value="Genomic_DNA"/>
</dbReference>
<dbReference type="AlphaFoldDB" id="A0A8S1PEF1"/>